<feature type="region of interest" description="Disordered" evidence="1">
    <location>
        <begin position="168"/>
        <end position="240"/>
    </location>
</feature>
<organism evidence="2 3">
    <name type="scientific">Magnusiomyces paraingens</name>
    <dbReference type="NCBI Taxonomy" id="2606893"/>
    <lineage>
        <taxon>Eukaryota</taxon>
        <taxon>Fungi</taxon>
        <taxon>Dikarya</taxon>
        <taxon>Ascomycota</taxon>
        <taxon>Saccharomycotina</taxon>
        <taxon>Dipodascomycetes</taxon>
        <taxon>Dipodascales</taxon>
        <taxon>Dipodascaceae</taxon>
        <taxon>Magnusiomyces</taxon>
    </lineage>
</organism>
<protein>
    <submittedName>
        <fullName evidence="2">Uncharacterized protein</fullName>
    </submittedName>
</protein>
<reference evidence="2 3" key="1">
    <citation type="submission" date="2019-09" db="EMBL/GenBank/DDBJ databases">
        <authorList>
            <person name="Brejova B."/>
        </authorList>
    </citation>
    <scope>NUCLEOTIDE SEQUENCE [LARGE SCALE GENOMIC DNA]</scope>
</reference>
<feature type="region of interest" description="Disordered" evidence="1">
    <location>
        <begin position="263"/>
        <end position="284"/>
    </location>
</feature>
<dbReference type="PANTHER" id="PTHR37332">
    <property type="entry name" value="EXPRESSED PROTEIN"/>
    <property type="match status" value="1"/>
</dbReference>
<proteinExistence type="predicted"/>
<keyword evidence="3" id="KW-1185">Reference proteome</keyword>
<name>A0A5E8BL04_9ASCO</name>
<evidence type="ECO:0000256" key="1">
    <source>
        <dbReference type="SAM" id="MobiDB-lite"/>
    </source>
</evidence>
<dbReference type="EMBL" id="CABVLU010000002">
    <property type="protein sequence ID" value="VVT49451.1"/>
    <property type="molecule type" value="Genomic_DNA"/>
</dbReference>
<accession>A0A5E8BL04</accession>
<dbReference type="GeneID" id="43581095"/>
<sequence length="464" mass="50453">MGNSYAQNIQEIVDKRIASLQYLKDVQRGNIFWLNTIQFSKKEFDKIPTDDSKNLFNANHYFILGGSVPGLITSKALNLTEYLTNFLMLMKEYNSFINPTSDTLSSKAKMTGAVVQVGRRLFKSRTKHINGANNPSNLLGRNLSSSNLLADSESPNYVSNFNGSSATTMLKSPSSSSETSNLSIHPLSSTISNNSNQGSSQSQLPITSHSASLSISSSSSSSSASSGTTSLSGSSFGLRSRPSSVIATATSFSSLKTAASNGFGRHRLDKSNRESLTSLGSSKNASNLTINESGTFHANSSSTSIGSPIPTLSGTAGSQIVNSMIPTSNGQILTKEFSHLTIYHMPFSPDMYETFQTLCEVLIEAYRKIYSFLSLPPPLSLISEETYSNYFSTNPNEVPHNFSSTNSFLKTNGASHDSYDLLLKIDEHIKKFIISPSVRGIDMMSKSLIYEETKKLENILIHTK</sequence>
<gene>
    <name evidence="2" type="ORF">SAPINGB_P002276</name>
</gene>
<dbReference type="OrthoDB" id="4076267at2759"/>
<feature type="compositionally biased region" description="Polar residues" evidence="1">
    <location>
        <begin position="274"/>
        <end position="284"/>
    </location>
</feature>
<dbReference type="AlphaFoldDB" id="A0A5E8BL04"/>
<evidence type="ECO:0000313" key="3">
    <source>
        <dbReference type="Proteomes" id="UP000398389"/>
    </source>
</evidence>
<evidence type="ECO:0000313" key="2">
    <source>
        <dbReference type="EMBL" id="VVT49451.1"/>
    </source>
</evidence>
<dbReference type="PANTHER" id="PTHR37332:SF1">
    <property type="entry name" value="ELMO DOMAIN-CONTAINING PROTEIN"/>
    <property type="match status" value="1"/>
</dbReference>
<dbReference type="RefSeq" id="XP_031852886.1">
    <property type="nucleotide sequence ID" value="XM_031996995.1"/>
</dbReference>
<dbReference type="Proteomes" id="UP000398389">
    <property type="component" value="Unassembled WGS sequence"/>
</dbReference>